<dbReference type="SUPFAM" id="SSF48452">
    <property type="entry name" value="TPR-like"/>
    <property type="match status" value="1"/>
</dbReference>
<keyword evidence="1" id="KW-0802">TPR repeat</keyword>
<evidence type="ECO:0000313" key="4">
    <source>
        <dbReference type="Proteomes" id="UP000269154"/>
    </source>
</evidence>
<dbReference type="SMART" id="SM00028">
    <property type="entry name" value="TPR"/>
    <property type="match status" value="1"/>
</dbReference>
<feature type="signal peptide" evidence="2">
    <location>
        <begin position="1"/>
        <end position="21"/>
    </location>
</feature>
<reference evidence="3 4" key="1">
    <citation type="journal article" date="2018" name="ACS Chem. Biol.">
        <title>Ketoreductase domain dysfunction expands chemodiversity: malyngamide biosynthesis in the cyanobacterium Okeania hirsuta.</title>
        <authorList>
            <person name="Moss N.A."/>
            <person name="Leao T."/>
            <person name="Rankin M."/>
            <person name="McCullough T.M."/>
            <person name="Qu P."/>
            <person name="Korobeynikov A."/>
            <person name="Smith J.L."/>
            <person name="Gerwick L."/>
            <person name="Gerwick W.H."/>
        </authorList>
    </citation>
    <scope>NUCLEOTIDE SEQUENCE [LARGE SCALE GENOMIC DNA]</scope>
    <source>
        <strain evidence="3 4">PAB10Feb10-1</strain>
    </source>
</reference>
<keyword evidence="4" id="KW-1185">Reference proteome</keyword>
<evidence type="ECO:0000256" key="2">
    <source>
        <dbReference type="SAM" id="SignalP"/>
    </source>
</evidence>
<protein>
    <submittedName>
        <fullName evidence="3">Tetratricopeptide repeat protein</fullName>
    </submittedName>
</protein>
<dbReference type="InterPro" id="IPR011990">
    <property type="entry name" value="TPR-like_helical_dom_sf"/>
</dbReference>
<dbReference type="Gene3D" id="1.25.40.10">
    <property type="entry name" value="Tetratricopeptide repeat domain"/>
    <property type="match status" value="1"/>
</dbReference>
<dbReference type="RefSeq" id="WP_124145952.1">
    <property type="nucleotide sequence ID" value="NZ_CAWOKI010000130.1"/>
</dbReference>
<organism evidence="3 4">
    <name type="scientific">Okeania hirsuta</name>
    <dbReference type="NCBI Taxonomy" id="1458930"/>
    <lineage>
        <taxon>Bacteria</taxon>
        <taxon>Bacillati</taxon>
        <taxon>Cyanobacteriota</taxon>
        <taxon>Cyanophyceae</taxon>
        <taxon>Oscillatoriophycideae</taxon>
        <taxon>Oscillatoriales</taxon>
        <taxon>Microcoleaceae</taxon>
        <taxon>Okeania</taxon>
    </lineage>
</organism>
<dbReference type="PROSITE" id="PS50293">
    <property type="entry name" value="TPR_REGION"/>
    <property type="match status" value="1"/>
</dbReference>
<comment type="caution">
    <text evidence="3">The sequence shown here is derived from an EMBL/GenBank/DDBJ whole genome shotgun (WGS) entry which is preliminary data.</text>
</comment>
<accession>A0A3N6NJ68</accession>
<feature type="repeat" description="TPR" evidence="1">
    <location>
        <begin position="23"/>
        <end position="56"/>
    </location>
</feature>
<dbReference type="PROSITE" id="PS50005">
    <property type="entry name" value="TPR"/>
    <property type="match status" value="1"/>
</dbReference>
<dbReference type="Proteomes" id="UP000269154">
    <property type="component" value="Unassembled WGS sequence"/>
</dbReference>
<proteinExistence type="predicted"/>
<dbReference type="EMBL" id="RCBY01000034">
    <property type="protein sequence ID" value="RQH47553.1"/>
    <property type="molecule type" value="Genomic_DNA"/>
</dbReference>
<sequence>MRISKTAVLTLAALSSQNLTANVDVLHNLGAILGKLHRYEEAIATFDQALKIQANKTAKKFILLLY</sequence>
<dbReference type="InterPro" id="IPR019734">
    <property type="entry name" value="TPR_rpt"/>
</dbReference>
<name>A0A3N6NJ68_9CYAN</name>
<evidence type="ECO:0000313" key="3">
    <source>
        <dbReference type="EMBL" id="RQH47553.1"/>
    </source>
</evidence>
<feature type="chain" id="PRO_5018099769" evidence="2">
    <location>
        <begin position="22"/>
        <end position="66"/>
    </location>
</feature>
<evidence type="ECO:0000256" key="1">
    <source>
        <dbReference type="PROSITE-ProRule" id="PRU00339"/>
    </source>
</evidence>
<dbReference type="Pfam" id="PF00515">
    <property type="entry name" value="TPR_1"/>
    <property type="match status" value="1"/>
</dbReference>
<keyword evidence="2" id="KW-0732">Signal</keyword>
<dbReference type="OrthoDB" id="5477554at2"/>
<gene>
    <name evidence="3" type="ORF">D5R40_08650</name>
</gene>
<dbReference type="AlphaFoldDB" id="A0A3N6NJ68"/>